<dbReference type="EMBL" id="CP046904">
    <property type="protein sequence ID" value="QGZ40297.1"/>
    <property type="molecule type" value="Genomic_DNA"/>
</dbReference>
<reference evidence="1 2" key="1">
    <citation type="submission" date="2019-12" db="EMBL/GenBank/DDBJ databases">
        <title>Draft Genome Sequences of Six Type Strains of the Genus Massilia.</title>
        <authorList>
            <person name="Miess H."/>
            <person name="Frediansyah A."/>
            <person name="Goeker M."/>
            <person name="Gross H."/>
        </authorList>
    </citation>
    <scope>NUCLEOTIDE SEQUENCE [LARGE SCALE GENOMIC DNA]</scope>
    <source>
        <strain evidence="1 2">DSM 26639</strain>
    </source>
</reference>
<organism evidence="1 2">
    <name type="scientific">Pseudoduganella flava</name>
    <dbReference type="NCBI Taxonomy" id="871742"/>
    <lineage>
        <taxon>Bacteria</taxon>
        <taxon>Pseudomonadati</taxon>
        <taxon>Pseudomonadota</taxon>
        <taxon>Betaproteobacteria</taxon>
        <taxon>Burkholderiales</taxon>
        <taxon>Oxalobacteraceae</taxon>
        <taxon>Telluria group</taxon>
        <taxon>Pseudoduganella</taxon>
    </lineage>
</organism>
<accession>A0ABX6FUQ7</accession>
<protein>
    <submittedName>
        <fullName evidence="1">Uncharacterized protein</fullName>
    </submittedName>
</protein>
<evidence type="ECO:0000313" key="2">
    <source>
        <dbReference type="Proteomes" id="UP000437862"/>
    </source>
</evidence>
<sequence>MFPLPFTPREGWSLIDAVAHPSGQYTVVLADGSVVRLLRIDARGKVLKKSDFRDPRGDSALSSRLRQGAVRLRAIGEAVTMVLRANAEAVMVCRLSFCLARGYRKLWSSLVTPGRHRVAA</sequence>
<evidence type="ECO:0000313" key="1">
    <source>
        <dbReference type="EMBL" id="QGZ40297.1"/>
    </source>
</evidence>
<keyword evidence="2" id="KW-1185">Reference proteome</keyword>
<dbReference type="Proteomes" id="UP000437862">
    <property type="component" value="Chromosome"/>
</dbReference>
<gene>
    <name evidence="1" type="ORF">GO485_15380</name>
</gene>
<proteinExistence type="predicted"/>
<dbReference type="RefSeq" id="WP_145880492.1">
    <property type="nucleotide sequence ID" value="NZ_CP046904.1"/>
</dbReference>
<name>A0ABX6FUQ7_9BURK</name>